<sequence length="794" mass="91157">MASQIHPCSGDMGCNTLKVDPIAKERQNHAETRRYKIIPYHRHRPDEEASTSFDHIKLLELGGDLPQLFNDQRWDTASTDIVGGSSRKSDAKQNRKTQLPMAINTMNIESCFDINHGAAISRTTSTDSHSDVSFAWGTLRTSLPIFHSNYDMSSARLDGHITMTIGTNVLNGKHNDMDYGDYILVLRKVQSHCSCSCSTDNHVEPQCDKLHNAHFEICAITKSRITFNERPCIMHHSNGTDGDISWFLCQCEHMESINPGWLLLRMGHKIVDIFKSGNAHFKVVKNIRDGETMRLILSLNDDTYYIERVELGGKMLLVNPIKIETQSREMCNVLSIVGCCKFIHNLVSVEPNFAALQIAEDLPLQNILDSLPIADAQIKLYLMNAYKEWPCDYLYLKGGLFSRVDPIIIGEFTIAVLRLLDIHCNEYKKHHNIIEDLEVQSVWSMVQTFPQEFGFLAEKLQTPAVIFQLLRLICDVQESLSGLEDYLLKLENGEFHNMKLRLNLFKIHRQIVWAICVANGHKRITYAELVKKVDSLLFTDRLPSYIFDGMIRYLIKDVVPSDADLADYIKCLLFYYEKASFSDVADKMSQQFRRKREPALDKPQYSITVKQLFIIGDCDRVMVDESKTACFNYSIFKLNTRGLTMVRFKYAMNSILMLCKCPMSLHVAFIADRVVAIEENNTCLIQLYPKERMDTLRDVLSSLFRLNNTWHLEDIEKKLVRFLGNRQPLESITGGPNFHARLWVTNERNALNYYDSKRDTTEGTPDKTMVDSLHNELRHMTEESYIIINSNVPV</sequence>
<evidence type="ECO:0000313" key="1">
    <source>
        <dbReference type="EMBL" id="GFE53125.1"/>
    </source>
</evidence>
<dbReference type="OrthoDB" id="364025at2759"/>
<accession>A0A9W5T8A2</accession>
<protein>
    <submittedName>
        <fullName evidence="1">Uncharacterized protein</fullName>
    </submittedName>
</protein>
<dbReference type="AlphaFoldDB" id="A0A9W5T8A2"/>
<organism evidence="1 2">
    <name type="scientific">Babesia ovis</name>
    <dbReference type="NCBI Taxonomy" id="5869"/>
    <lineage>
        <taxon>Eukaryota</taxon>
        <taxon>Sar</taxon>
        <taxon>Alveolata</taxon>
        <taxon>Apicomplexa</taxon>
        <taxon>Aconoidasida</taxon>
        <taxon>Piroplasmida</taxon>
        <taxon>Babesiidae</taxon>
        <taxon>Babesia</taxon>
    </lineage>
</organism>
<keyword evidence="2" id="KW-1185">Reference proteome</keyword>
<evidence type="ECO:0000313" key="2">
    <source>
        <dbReference type="Proteomes" id="UP001057455"/>
    </source>
</evidence>
<gene>
    <name evidence="1" type="ORF">BaOVIS_005290</name>
</gene>
<name>A0A9W5T8A2_BABOV</name>
<comment type="caution">
    <text evidence="1">The sequence shown here is derived from an EMBL/GenBank/DDBJ whole genome shotgun (WGS) entry which is preliminary data.</text>
</comment>
<proteinExistence type="predicted"/>
<reference evidence="1" key="1">
    <citation type="submission" date="2019-12" db="EMBL/GenBank/DDBJ databases">
        <title>Genome sequence of Babesia ovis.</title>
        <authorList>
            <person name="Yamagishi J."/>
            <person name="Sevinc F."/>
            <person name="Xuan X."/>
        </authorList>
    </citation>
    <scope>NUCLEOTIDE SEQUENCE</scope>
    <source>
        <strain evidence="1">Selcuk</strain>
    </source>
</reference>
<dbReference type="EMBL" id="BLIY01000003">
    <property type="protein sequence ID" value="GFE53125.1"/>
    <property type="molecule type" value="Genomic_DNA"/>
</dbReference>
<dbReference type="Proteomes" id="UP001057455">
    <property type="component" value="Unassembled WGS sequence"/>
</dbReference>